<evidence type="ECO:0000313" key="2">
    <source>
        <dbReference type="EMBL" id="CAE0433740.1"/>
    </source>
</evidence>
<name>A0A6S8ARS4_9STRA</name>
<organism evidence="3">
    <name type="scientific">Aplanochytrium stocchinoi</name>
    <dbReference type="NCBI Taxonomy" id="215587"/>
    <lineage>
        <taxon>Eukaryota</taxon>
        <taxon>Sar</taxon>
        <taxon>Stramenopiles</taxon>
        <taxon>Bigyra</taxon>
        <taxon>Labyrinthulomycetes</taxon>
        <taxon>Thraustochytrida</taxon>
        <taxon>Thraustochytriidae</taxon>
        <taxon>Aplanochytrium</taxon>
    </lineage>
</organism>
<evidence type="ECO:0000313" key="3">
    <source>
        <dbReference type="EMBL" id="CAE0433743.1"/>
    </source>
</evidence>
<reference evidence="3" key="1">
    <citation type="submission" date="2021-01" db="EMBL/GenBank/DDBJ databases">
        <authorList>
            <person name="Corre E."/>
            <person name="Pelletier E."/>
            <person name="Niang G."/>
            <person name="Scheremetjew M."/>
            <person name="Finn R."/>
            <person name="Kale V."/>
            <person name="Holt S."/>
            <person name="Cochrane G."/>
            <person name="Meng A."/>
            <person name="Brown T."/>
            <person name="Cohen L."/>
        </authorList>
    </citation>
    <scope>NUCLEOTIDE SEQUENCE</scope>
    <source>
        <strain evidence="3">GSBS06</strain>
    </source>
</reference>
<evidence type="ECO:0000256" key="1">
    <source>
        <dbReference type="SAM" id="MobiDB-lite"/>
    </source>
</evidence>
<proteinExistence type="predicted"/>
<protein>
    <submittedName>
        <fullName evidence="3">Uncharacterized protein</fullName>
    </submittedName>
</protein>
<gene>
    <name evidence="2" type="ORF">ASTO00021_LOCUS4059</name>
    <name evidence="3" type="ORF">ASTO00021_LOCUS4061</name>
</gene>
<feature type="region of interest" description="Disordered" evidence="1">
    <location>
        <begin position="79"/>
        <end position="98"/>
    </location>
</feature>
<dbReference type="AlphaFoldDB" id="A0A6S8ARS4"/>
<sequence length="200" mass="21772">MATGIKIATAEQFIDAVVNKQSPPKDKNGTKLLIDDETWNKNNEKGRRALLETVVDDDEIADLLTVNGMSFDVAKGLEGQGADAKNNPPKDTSGLSNKEKAKIEFAAAEEAKFRMNAAAKGLNTGTITTAQQFIDAVANNATAPVDQDGDPLMSQDEWDTSNVKQRKRALGNVVDGRKIAELLQKNNMSGFGRRRRRRNG</sequence>
<dbReference type="EMBL" id="HBIN01005614">
    <property type="protein sequence ID" value="CAE0433743.1"/>
    <property type="molecule type" value="Transcribed_RNA"/>
</dbReference>
<accession>A0A6S8ARS4</accession>
<dbReference type="EMBL" id="HBIN01005612">
    <property type="protein sequence ID" value="CAE0433740.1"/>
    <property type="molecule type" value="Transcribed_RNA"/>
</dbReference>